<proteinExistence type="inferred from homology"/>
<feature type="signal peptide" evidence="3">
    <location>
        <begin position="1"/>
        <end position="22"/>
    </location>
</feature>
<dbReference type="RefSeq" id="WP_103932544.1">
    <property type="nucleotide sequence ID" value="NZ_FNVA01000002.1"/>
</dbReference>
<dbReference type="GO" id="GO:0009306">
    <property type="term" value="P:protein secretion"/>
    <property type="evidence" value="ECO:0007669"/>
    <property type="project" value="InterPro"/>
</dbReference>
<dbReference type="InterPro" id="IPR004846">
    <property type="entry name" value="T2SS/T3SS_dom"/>
</dbReference>
<evidence type="ECO:0000259" key="5">
    <source>
        <dbReference type="Pfam" id="PF13629"/>
    </source>
</evidence>
<evidence type="ECO:0000313" key="7">
    <source>
        <dbReference type="Proteomes" id="UP000236728"/>
    </source>
</evidence>
<comment type="similarity">
    <text evidence="1">Belongs to the bacterial secretin family.</text>
</comment>
<dbReference type="AlphaFoldDB" id="A0A1H5WLD8"/>
<evidence type="ECO:0000313" key="6">
    <source>
        <dbReference type="EMBL" id="SEG00264.1"/>
    </source>
</evidence>
<gene>
    <name evidence="6" type="ORF">SAMN05421819_1638</name>
</gene>
<feature type="chain" id="PRO_5009288417" evidence="3">
    <location>
        <begin position="23"/>
        <end position="667"/>
    </location>
</feature>
<feature type="compositionally biased region" description="Low complexity" evidence="2">
    <location>
        <begin position="27"/>
        <end position="36"/>
    </location>
</feature>
<dbReference type="Proteomes" id="UP000236728">
    <property type="component" value="Unassembled WGS sequence"/>
</dbReference>
<name>A0A1H5WLD8_9BACT</name>
<evidence type="ECO:0000259" key="4">
    <source>
        <dbReference type="Pfam" id="PF00263"/>
    </source>
</evidence>
<keyword evidence="3" id="KW-0732">Signal</keyword>
<protein>
    <submittedName>
        <fullName evidence="6">Flp pilus assembly protein, secretin CpaC</fullName>
    </submittedName>
</protein>
<dbReference type="PANTHER" id="PTHR30332">
    <property type="entry name" value="PROBABLE GENERAL SECRETION PATHWAY PROTEIN D"/>
    <property type="match status" value="1"/>
</dbReference>
<dbReference type="EMBL" id="FNVA01000002">
    <property type="protein sequence ID" value="SEG00264.1"/>
    <property type="molecule type" value="Genomic_DNA"/>
</dbReference>
<sequence>MITIERKTMLGAALCSVLAASAAAQTTTPADATSTAQPHRLVLPMPKTAGTTSTSSQMAPQPQTAAATSTAPAPDQAAGQAAVAALMRQMAALRDTTSNTHGTPRTATAAATTVPVRAKVSAPAVAPAPATLASNDTTTSVLSPRTSMTNDVLGNLAPPSPVAAATEGTEPVAVTAAVNPMPAVPAANQGAVVLAGHGAHPMAGGSAAQPAAPRAVAAAPAPVPVPPVQPAMAPLVSAPMASEMTGNFNNTEASEKAMHVTVGRTIFIDTRRRLTRVYVTDPSVLNSYTANPNQIVVTALKPGSSTVLVWDETGQTQAYLISSDMKVDSLQGALTVGFPQDAIHVEGSEDRVVLTGYVGTEDDAINAGKLSAQFTKNVTNSLVVNSSRVKQVRLKVRIVEVDRSKLAQFGFNFFSVGGKNIASTSTNQYSSSMTGGGTTTTIGNPLNFSLYSSKLNVGVTLEDLATQNIAQILAEPTITSMSGQKASFLAGGQFPFPVVQASSGGAASVTLQFQPYGVKLDFTPKVNPDGTIDLKVNPEVSALDYSNAVTIAGYTVPAISTRKADTELVLESGQSFAISGLLDQRITDVMEHTPGVASVPILGELFKSKSLNHSVGELIVIVTPTLIDPIAEAKAAEEGPATPAMVVPFIKKDKFDNELPKYEKKQQ</sequence>
<dbReference type="PRINTS" id="PR00811">
    <property type="entry name" value="BCTERIALGSPD"/>
</dbReference>
<dbReference type="PANTHER" id="PTHR30332:SF17">
    <property type="entry name" value="TYPE IV PILIATION SYSTEM PROTEIN DR_0774-RELATED"/>
    <property type="match status" value="1"/>
</dbReference>
<reference evidence="6 7" key="1">
    <citation type="submission" date="2016-10" db="EMBL/GenBank/DDBJ databases">
        <authorList>
            <person name="de Groot N.N."/>
        </authorList>
    </citation>
    <scope>NUCLEOTIDE SEQUENCE [LARGE SCALE GENOMIC DNA]</scope>
    <source>
        <strain evidence="6 7">DSM 22489</strain>
    </source>
</reference>
<feature type="region of interest" description="Disordered" evidence="2">
    <location>
        <begin position="27"/>
        <end position="80"/>
    </location>
</feature>
<dbReference type="GO" id="GO:0015627">
    <property type="term" value="C:type II protein secretion system complex"/>
    <property type="evidence" value="ECO:0007669"/>
    <property type="project" value="TreeGrafter"/>
</dbReference>
<dbReference type="Pfam" id="PF13629">
    <property type="entry name" value="T2SS-T3SS_pil_N"/>
    <property type="match status" value="1"/>
</dbReference>
<feature type="domain" description="Type II/III secretion system secretin-like" evidence="4">
    <location>
        <begin position="464"/>
        <end position="627"/>
    </location>
</feature>
<dbReference type="InterPro" id="IPR050810">
    <property type="entry name" value="Bact_Secretion_Sys_Channel"/>
</dbReference>
<evidence type="ECO:0000256" key="3">
    <source>
        <dbReference type="SAM" id="SignalP"/>
    </source>
</evidence>
<keyword evidence="7" id="KW-1185">Reference proteome</keyword>
<feature type="domain" description="Pilus formation protein N-terminal" evidence="5">
    <location>
        <begin position="256"/>
        <end position="318"/>
    </location>
</feature>
<dbReference type="Pfam" id="PF00263">
    <property type="entry name" value="Secretin"/>
    <property type="match status" value="1"/>
</dbReference>
<dbReference type="InterPro" id="IPR001775">
    <property type="entry name" value="GspD/PilQ"/>
</dbReference>
<dbReference type="OrthoDB" id="9779724at2"/>
<accession>A0A1H5WLD8</accession>
<evidence type="ECO:0000256" key="1">
    <source>
        <dbReference type="RuleBase" id="RU004003"/>
    </source>
</evidence>
<organism evidence="6 7">
    <name type="scientific">Bryocella elongata</name>
    <dbReference type="NCBI Taxonomy" id="863522"/>
    <lineage>
        <taxon>Bacteria</taxon>
        <taxon>Pseudomonadati</taxon>
        <taxon>Acidobacteriota</taxon>
        <taxon>Terriglobia</taxon>
        <taxon>Terriglobales</taxon>
        <taxon>Acidobacteriaceae</taxon>
        <taxon>Bryocella</taxon>
    </lineage>
</organism>
<feature type="compositionally biased region" description="Low complexity" evidence="2">
    <location>
        <begin position="55"/>
        <end position="80"/>
    </location>
</feature>
<dbReference type="InterPro" id="IPR032789">
    <property type="entry name" value="T2SS-T3SS_pil_N"/>
</dbReference>
<evidence type="ECO:0000256" key="2">
    <source>
        <dbReference type="SAM" id="MobiDB-lite"/>
    </source>
</evidence>